<evidence type="ECO:0000256" key="6">
    <source>
        <dbReference type="ARBA" id="ARBA00036217"/>
    </source>
</evidence>
<dbReference type="SUPFAM" id="SSF51445">
    <property type="entry name" value="(Trans)glycosidases"/>
    <property type="match status" value="1"/>
</dbReference>
<dbReference type="InterPro" id="IPR045857">
    <property type="entry name" value="O16G_dom_2"/>
</dbReference>
<evidence type="ECO:0000313" key="9">
    <source>
        <dbReference type="EMBL" id="TKI83322.1"/>
    </source>
</evidence>
<sequence>MGKQWWKESVVYQIYPRSFMDSNGDGIGDLRGILTKLDYLKELGIDVIWLSPVYESPNDDNGYDISDYCKIMNEFGTMEDWDELLHEMHKRNMKLMMDLVVNHTSDEHNWFIESCKSKDNKYRDYYIWRPGKEGKEPNNWGAAFSGSAWQYDEMTDEYYLHLFSKKQPDLNWDNEKVRQDVYDMMKFWLEKGIDGFRMDVINFISKEDGLPSVETDEEGYVSGHKHFMNGPNIHKYLHEMNEDVLSQYDIMTVGEMPGVTTEEAKLYTGEARKELQMVFQFEHMDLDSGEGGKWDVKPCSLLTLKQNLTKWQKALEQTGWNSLYWNNHDQPRVVSRFGNDGAYHTESAKMLATVLHMMKGTPYIYQGEEIGMTNVRFESIDEYRDIETLNMYKEKVIERGEDIDKVMQSIYIKGRDNARTPMQWDDREHAGFTTGEPWIAVNPNYKEINVKQAIQDEESIFYYYKKLIELRKNNEIVVYGTYDLILENNPSIFAYVRTYGEEKLLVIANFTADECVFELPEDIIYSEAELLIHNYDVENVLIENITLRPYEAMVFKLK</sequence>
<dbReference type="AlphaFoldDB" id="A0A4U3A7M5"/>
<evidence type="ECO:0000256" key="7">
    <source>
        <dbReference type="ARBA" id="ARBA00038939"/>
    </source>
</evidence>
<dbReference type="GO" id="GO:0005737">
    <property type="term" value="C:cytoplasm"/>
    <property type="evidence" value="ECO:0007669"/>
    <property type="project" value="UniProtKB-SubCell"/>
</dbReference>
<comment type="catalytic activity">
    <reaction evidence="6">
        <text>Hydrolysis of (1-&gt;6)-alpha-D-glucosidic linkages in some oligosaccharides produced from starch and glycogen by alpha-amylase, and in isomaltose.</text>
        <dbReference type="EC" id="3.2.1.10"/>
    </reaction>
</comment>
<keyword evidence="4 9" id="KW-0378">Hydrolase</keyword>
<dbReference type="EMBL" id="SZOD01000438">
    <property type="protein sequence ID" value="TKI83322.1"/>
    <property type="molecule type" value="Genomic_DNA"/>
</dbReference>
<dbReference type="InterPro" id="IPR017853">
    <property type="entry name" value="GH"/>
</dbReference>
<dbReference type="NCBIfam" id="NF008183">
    <property type="entry name" value="PRK10933.1"/>
    <property type="match status" value="1"/>
</dbReference>
<dbReference type="FunFam" id="3.20.20.80:FF:000064">
    <property type="entry name" value="Oligo-1,6-glucosidase"/>
    <property type="match status" value="1"/>
</dbReference>
<dbReference type="FunFam" id="2.60.40.1180:FF:000007">
    <property type="entry name" value="Sucrose isomerase"/>
    <property type="match status" value="1"/>
</dbReference>
<evidence type="ECO:0000256" key="5">
    <source>
        <dbReference type="ARBA" id="ARBA00023295"/>
    </source>
</evidence>
<proteinExistence type="inferred from homology"/>
<dbReference type="CDD" id="cd11333">
    <property type="entry name" value="AmyAc_SI_OligoGlu_DGase"/>
    <property type="match status" value="1"/>
</dbReference>
<gene>
    <name evidence="9" type="primary">malL</name>
    <name evidence="9" type="ORF">FC701_18120</name>
</gene>
<comment type="similarity">
    <text evidence="2">Belongs to the glycosyl hydrolase 13 family.</text>
</comment>
<dbReference type="Gene3D" id="3.90.400.10">
    <property type="entry name" value="Oligo-1,6-glucosidase, Domain 2"/>
    <property type="match status" value="1"/>
</dbReference>
<keyword evidence="5 9" id="KW-0326">Glycosidase</keyword>
<evidence type="ECO:0000256" key="2">
    <source>
        <dbReference type="ARBA" id="ARBA00008061"/>
    </source>
</evidence>
<name>A0A4U3A7M5_BACMY</name>
<dbReference type="EC" id="3.2.1.10" evidence="7"/>
<dbReference type="PANTHER" id="PTHR10357:SF184">
    <property type="entry name" value="OLIGO-1,6-GLUCOSIDASE 1"/>
    <property type="match status" value="1"/>
</dbReference>
<dbReference type="PANTHER" id="PTHR10357">
    <property type="entry name" value="ALPHA-AMYLASE FAMILY MEMBER"/>
    <property type="match status" value="1"/>
</dbReference>
<dbReference type="RefSeq" id="WP_137058251.1">
    <property type="nucleotide sequence ID" value="NZ_SZOD01000438.1"/>
</dbReference>
<feature type="domain" description="Glycosyl hydrolase family 13 catalytic" evidence="8">
    <location>
        <begin position="13"/>
        <end position="419"/>
    </location>
</feature>
<dbReference type="Pfam" id="PF00128">
    <property type="entry name" value="Alpha-amylase"/>
    <property type="match status" value="1"/>
</dbReference>
<dbReference type="Gene3D" id="3.20.20.80">
    <property type="entry name" value="Glycosidases"/>
    <property type="match status" value="1"/>
</dbReference>
<evidence type="ECO:0000259" key="8">
    <source>
        <dbReference type="SMART" id="SM00642"/>
    </source>
</evidence>
<dbReference type="InterPro" id="IPR006047">
    <property type="entry name" value="GH13_cat_dom"/>
</dbReference>
<dbReference type="Gene3D" id="2.60.40.1180">
    <property type="entry name" value="Golgi alpha-mannosidase II"/>
    <property type="match status" value="1"/>
</dbReference>
<comment type="subcellular location">
    <subcellularLocation>
        <location evidence="1">Cytoplasm</location>
    </subcellularLocation>
</comment>
<keyword evidence="3" id="KW-0963">Cytoplasm</keyword>
<accession>A0A4U3A7M5</accession>
<evidence type="ECO:0000256" key="4">
    <source>
        <dbReference type="ARBA" id="ARBA00022801"/>
    </source>
</evidence>
<dbReference type="GO" id="GO:0004574">
    <property type="term" value="F:oligo-1,6-glucosidase activity"/>
    <property type="evidence" value="ECO:0007669"/>
    <property type="project" value="UniProtKB-EC"/>
</dbReference>
<dbReference type="FunFam" id="3.20.20.80:FF:000014">
    <property type="entry name" value="Alpha,alpha-phosphotrehalase"/>
    <property type="match status" value="1"/>
</dbReference>
<organism evidence="9 10">
    <name type="scientific">Bacillus mycoides</name>
    <dbReference type="NCBI Taxonomy" id="1405"/>
    <lineage>
        <taxon>Bacteria</taxon>
        <taxon>Bacillati</taxon>
        <taxon>Bacillota</taxon>
        <taxon>Bacilli</taxon>
        <taxon>Bacillales</taxon>
        <taxon>Bacillaceae</taxon>
        <taxon>Bacillus</taxon>
        <taxon>Bacillus cereus group</taxon>
    </lineage>
</organism>
<evidence type="ECO:0000313" key="10">
    <source>
        <dbReference type="Proteomes" id="UP000305524"/>
    </source>
</evidence>
<dbReference type="FunFam" id="3.90.400.10:FF:000002">
    <property type="entry name" value="Sucrose isomerase"/>
    <property type="match status" value="1"/>
</dbReference>
<evidence type="ECO:0000256" key="1">
    <source>
        <dbReference type="ARBA" id="ARBA00004496"/>
    </source>
</evidence>
<dbReference type="SMART" id="SM00642">
    <property type="entry name" value="Aamy"/>
    <property type="match status" value="1"/>
</dbReference>
<dbReference type="SUPFAM" id="SSF51011">
    <property type="entry name" value="Glycosyl hydrolase domain"/>
    <property type="match status" value="1"/>
</dbReference>
<dbReference type="Proteomes" id="UP000305524">
    <property type="component" value="Unassembled WGS sequence"/>
</dbReference>
<dbReference type="Pfam" id="PF23915">
    <property type="entry name" value="SusG_C"/>
    <property type="match status" value="1"/>
</dbReference>
<dbReference type="GO" id="GO:0004556">
    <property type="term" value="F:alpha-amylase activity"/>
    <property type="evidence" value="ECO:0007669"/>
    <property type="project" value="TreeGrafter"/>
</dbReference>
<comment type="caution">
    <text evidence="9">The sequence shown here is derived from an EMBL/GenBank/DDBJ whole genome shotgun (WGS) entry which is preliminary data.</text>
</comment>
<evidence type="ECO:0000256" key="3">
    <source>
        <dbReference type="ARBA" id="ARBA00022490"/>
    </source>
</evidence>
<reference evidence="9 10" key="1">
    <citation type="journal article" date="2019" name="Environ. Microbiol.">
        <title>An active ?-lactamase is a part of an orchestrated cell wall stress resistance network of Bacillus subtilis and related rhizosphere species.</title>
        <authorList>
            <person name="Bucher T."/>
            <person name="Keren-Paz A."/>
            <person name="Hausser J."/>
            <person name="Olender T."/>
            <person name="Cytryn E."/>
            <person name="Kolodkin-Gal I."/>
        </authorList>
    </citation>
    <scope>NUCLEOTIDE SEQUENCE [LARGE SCALE GENOMIC DNA]</scope>
    <source>
        <strain evidence="9 10">I186</strain>
    </source>
</reference>
<dbReference type="InterPro" id="IPR056300">
    <property type="entry name" value="SusG-like_C"/>
</dbReference>
<protein>
    <recommendedName>
        <fullName evidence="7">oligo-1,6-glucosidase</fullName>
        <ecNumber evidence="7">3.2.1.10</ecNumber>
    </recommendedName>
</protein>
<dbReference type="InterPro" id="IPR013780">
    <property type="entry name" value="Glyco_hydro_b"/>
</dbReference>
<dbReference type="GO" id="GO:0009313">
    <property type="term" value="P:oligosaccharide catabolic process"/>
    <property type="evidence" value="ECO:0007669"/>
    <property type="project" value="TreeGrafter"/>
</dbReference>